<comment type="caution">
    <text evidence="2">The sequence shown here is derived from an EMBL/GenBank/DDBJ whole genome shotgun (WGS) entry which is preliminary data.</text>
</comment>
<evidence type="ECO:0000313" key="2">
    <source>
        <dbReference type="EMBL" id="PJJ40804.1"/>
    </source>
</evidence>
<proteinExistence type="predicted"/>
<dbReference type="OrthoDB" id="9810448at2"/>
<organism evidence="2 3">
    <name type="scientific">Hallerella succinigenes</name>
    <dbReference type="NCBI Taxonomy" id="1896222"/>
    <lineage>
        <taxon>Bacteria</taxon>
        <taxon>Pseudomonadati</taxon>
        <taxon>Fibrobacterota</taxon>
        <taxon>Fibrobacteria</taxon>
        <taxon>Fibrobacterales</taxon>
        <taxon>Fibrobacteraceae</taxon>
        <taxon>Hallerella</taxon>
    </lineage>
</organism>
<accession>A0A2M9A523</accession>
<protein>
    <submittedName>
        <fullName evidence="2">Uncharacterized protein</fullName>
    </submittedName>
</protein>
<evidence type="ECO:0000256" key="1">
    <source>
        <dbReference type="SAM" id="Coils"/>
    </source>
</evidence>
<dbReference type="EMBL" id="PGEX01000001">
    <property type="protein sequence ID" value="PJJ40804.1"/>
    <property type="molecule type" value="Genomic_DNA"/>
</dbReference>
<feature type="coiled-coil region" evidence="1">
    <location>
        <begin position="292"/>
        <end position="347"/>
    </location>
</feature>
<dbReference type="Proteomes" id="UP000231134">
    <property type="component" value="Unassembled WGS sequence"/>
</dbReference>
<gene>
    <name evidence="2" type="ORF">BGX16_0751</name>
</gene>
<dbReference type="AlphaFoldDB" id="A0A2M9A523"/>
<dbReference type="RefSeq" id="WP_100424852.1">
    <property type="nucleotide sequence ID" value="NZ_PGEX01000001.1"/>
</dbReference>
<reference evidence="2 3" key="1">
    <citation type="submission" date="2017-11" db="EMBL/GenBank/DDBJ databases">
        <title>Animal gut microbial communities from fecal samples from Wisconsin, USA.</title>
        <authorList>
            <person name="Neumann A."/>
        </authorList>
    </citation>
    <scope>NUCLEOTIDE SEQUENCE [LARGE SCALE GENOMIC DNA]</scope>
    <source>
        <strain evidence="2 3">UWS3</strain>
    </source>
</reference>
<keyword evidence="1" id="KW-0175">Coiled coil</keyword>
<sequence>MQLVRTSLNLRSDLRWAEDAYEKGIFAWINGSKNSATKKKNYEAILRILPPRIDFVKEPNKKFKFAGESLEYESFSFDGKDYLGFLFTNTQLGRSWNTRVAFCRNTKHVQCFVSLECDLQKGASLPSISKPKILDYLIKFQDGDGGLDITDKPHIIEYNDISKAKCALTAKLGNVLPIVYLSCSERTHSLKPSEVAKKLFGVAHVLAEKDKTIYERLRIDMKGANYPKRGEIGICYQGQPIDIFNRYSVVDWSENPETLVQDIFLKILKKNLSLKFNFTWDDFLDAQTKFTVEQTEKERLAKIQTVEKMRNELAASKSTTEELSKQVKKLMQELEAVSKERDQYKDEHARYIMLEKLYKSCKEERDSWENLAIQSDDKRIAAEKELADAKQSLHNTNVKNAALEKNFNTASSKNVQNLPLVMPKDIQMFPDEYKCQLISILRLAQKNVRKTTISPKMRTADIIEKILAANVNAMNCYEEMNKNKEILESVAKQQNLNSSDGTKAMKPFNMEIVKKGNNHGKIRFVKDESESFLGSEASTASETARGGKNQAADLVKAMLWSD</sequence>
<name>A0A2M9A523_9BACT</name>
<keyword evidence="3" id="KW-1185">Reference proteome</keyword>
<evidence type="ECO:0000313" key="3">
    <source>
        <dbReference type="Proteomes" id="UP000231134"/>
    </source>
</evidence>